<gene>
    <name evidence="2" type="ORF">HYT40_03385</name>
</gene>
<accession>A0A931SDU6</accession>
<keyword evidence="2" id="KW-0378">Hydrolase</keyword>
<keyword evidence="2" id="KW-0540">Nuclease</keyword>
<evidence type="ECO:0000313" key="2">
    <source>
        <dbReference type="EMBL" id="MBI2097160.1"/>
    </source>
</evidence>
<protein>
    <submittedName>
        <fullName evidence="2">Endonuclease</fullName>
    </submittedName>
</protein>
<dbReference type="InterPro" id="IPR021671">
    <property type="entry name" value="PD(D/E)XK_Endonuc"/>
</dbReference>
<dbReference type="GO" id="GO:0004519">
    <property type="term" value="F:endonuclease activity"/>
    <property type="evidence" value="ECO:0007669"/>
    <property type="project" value="UniProtKB-KW"/>
</dbReference>
<evidence type="ECO:0000313" key="3">
    <source>
        <dbReference type="Proteomes" id="UP000724148"/>
    </source>
</evidence>
<dbReference type="InterPro" id="IPR011856">
    <property type="entry name" value="tRNA_endonuc-like_dom_sf"/>
</dbReference>
<dbReference type="Pfam" id="PF11645">
    <property type="entry name" value="PDDEXK_5"/>
    <property type="match status" value="1"/>
</dbReference>
<dbReference type="AlphaFoldDB" id="A0A931SDU6"/>
<evidence type="ECO:0000259" key="1">
    <source>
        <dbReference type="Pfam" id="PF11645"/>
    </source>
</evidence>
<name>A0A931SDU6_9BACT</name>
<organism evidence="2 3">
    <name type="scientific">Candidatus Sungiibacteriota bacterium</name>
    <dbReference type="NCBI Taxonomy" id="2750080"/>
    <lineage>
        <taxon>Bacteria</taxon>
        <taxon>Candidatus Sungiibacteriota</taxon>
    </lineage>
</organism>
<dbReference type="GO" id="GO:0003676">
    <property type="term" value="F:nucleic acid binding"/>
    <property type="evidence" value="ECO:0007669"/>
    <property type="project" value="InterPro"/>
</dbReference>
<keyword evidence="2" id="KW-0255">Endonuclease</keyword>
<comment type="caution">
    <text evidence="2">The sequence shown here is derived from an EMBL/GenBank/DDBJ whole genome shotgun (WGS) entry which is preliminary data.</text>
</comment>
<proteinExistence type="predicted"/>
<feature type="domain" description="PD(D/E)XK endonuclease" evidence="1">
    <location>
        <begin position="1"/>
        <end position="137"/>
    </location>
</feature>
<dbReference type="Proteomes" id="UP000724148">
    <property type="component" value="Unassembled WGS sequence"/>
</dbReference>
<sequence length="185" mass="21015">MNTKLKGDIAEQAAILSALERGWEVLTPLGDRLPYDMVFDVTGSLVKIQVKCAWFDKASHNYVVDVRQTKTNRRLMLRKLYQPTDFDFALVYVPKQDIFYVFPVNVFISYGSSVYLAEATARQRKPKSATYRDAWNLISQWAAKRAISLRHSSNSGKPPAVVIPSQPLVKVFGRPALPKLQLRKV</sequence>
<dbReference type="EMBL" id="JACOZA010000083">
    <property type="protein sequence ID" value="MBI2097160.1"/>
    <property type="molecule type" value="Genomic_DNA"/>
</dbReference>
<dbReference type="Gene3D" id="3.40.1350.10">
    <property type="match status" value="1"/>
</dbReference>
<reference evidence="2" key="1">
    <citation type="submission" date="2020-07" db="EMBL/GenBank/DDBJ databases">
        <title>Huge and variable diversity of episymbiotic CPR bacteria and DPANN archaea in groundwater ecosystems.</title>
        <authorList>
            <person name="He C.Y."/>
            <person name="Keren R."/>
            <person name="Whittaker M."/>
            <person name="Farag I.F."/>
            <person name="Doudna J."/>
            <person name="Cate J.H.D."/>
            <person name="Banfield J.F."/>
        </authorList>
    </citation>
    <scope>NUCLEOTIDE SEQUENCE</scope>
    <source>
        <strain evidence="2">NC_groundwater_193_Ag_S-0.1um_51_7</strain>
    </source>
</reference>